<dbReference type="AlphaFoldDB" id="A0A8J3R4W1"/>
<evidence type="ECO:0000313" key="2">
    <source>
        <dbReference type="Proteomes" id="UP000642748"/>
    </source>
</evidence>
<protein>
    <submittedName>
        <fullName evidence="1">Uncharacterized protein</fullName>
    </submittedName>
</protein>
<evidence type="ECO:0000313" key="1">
    <source>
        <dbReference type="EMBL" id="GIH21365.1"/>
    </source>
</evidence>
<reference evidence="1" key="1">
    <citation type="submission" date="2021-01" db="EMBL/GenBank/DDBJ databases">
        <title>Whole genome shotgun sequence of Rugosimonospora africana NBRC 104875.</title>
        <authorList>
            <person name="Komaki H."/>
            <person name="Tamura T."/>
        </authorList>
    </citation>
    <scope>NUCLEOTIDE SEQUENCE</scope>
    <source>
        <strain evidence="1">NBRC 104875</strain>
    </source>
</reference>
<dbReference type="EMBL" id="BONZ01000125">
    <property type="protein sequence ID" value="GIH21365.1"/>
    <property type="molecule type" value="Genomic_DNA"/>
</dbReference>
<dbReference type="RefSeq" id="WP_203924745.1">
    <property type="nucleotide sequence ID" value="NZ_BONZ01000125.1"/>
</dbReference>
<name>A0A8J3R4W1_9ACTN</name>
<accession>A0A8J3R4W1</accession>
<dbReference type="Proteomes" id="UP000642748">
    <property type="component" value="Unassembled WGS sequence"/>
</dbReference>
<sequence>MPEKRMAAIYEIDGRLLVRTVDSWGGAGIEDKHTDVLDGYPDVMPDELGRIVQAALARCREVQPPSSWPPLRDYARPLLELSPRRYRSYRSWQRAARYAQIAEKAGSMRVERWLPDLGRGAWFPASDDPQDEWTYMTAVPADAGPAVLGAAVLTVLGAPPWQGAPS</sequence>
<organism evidence="1 2">
    <name type="scientific">Rugosimonospora africana</name>
    <dbReference type="NCBI Taxonomy" id="556532"/>
    <lineage>
        <taxon>Bacteria</taxon>
        <taxon>Bacillati</taxon>
        <taxon>Actinomycetota</taxon>
        <taxon>Actinomycetes</taxon>
        <taxon>Micromonosporales</taxon>
        <taxon>Micromonosporaceae</taxon>
        <taxon>Rugosimonospora</taxon>
    </lineage>
</organism>
<proteinExistence type="predicted"/>
<comment type="caution">
    <text evidence="1">The sequence shown here is derived from an EMBL/GenBank/DDBJ whole genome shotgun (WGS) entry which is preliminary data.</text>
</comment>
<gene>
    <name evidence="1" type="ORF">Raf01_95370</name>
</gene>
<keyword evidence="2" id="KW-1185">Reference proteome</keyword>